<evidence type="ECO:0000256" key="1">
    <source>
        <dbReference type="SAM" id="SignalP"/>
    </source>
</evidence>
<organism evidence="2 3">
    <name type="scientific">Drosophila lebanonensis</name>
    <name type="common">Fruit fly</name>
    <name type="synonym">Scaptodrosophila lebanonensis</name>
    <dbReference type="NCBI Taxonomy" id="7225"/>
    <lineage>
        <taxon>Eukaryota</taxon>
        <taxon>Metazoa</taxon>
        <taxon>Ecdysozoa</taxon>
        <taxon>Arthropoda</taxon>
        <taxon>Hexapoda</taxon>
        <taxon>Insecta</taxon>
        <taxon>Pterygota</taxon>
        <taxon>Neoptera</taxon>
        <taxon>Endopterygota</taxon>
        <taxon>Diptera</taxon>
        <taxon>Brachycera</taxon>
        <taxon>Muscomorpha</taxon>
        <taxon>Ephydroidea</taxon>
        <taxon>Drosophilidae</taxon>
        <taxon>Scaptodrosophila</taxon>
    </lineage>
</organism>
<evidence type="ECO:0000313" key="2">
    <source>
        <dbReference type="Proteomes" id="UP000504634"/>
    </source>
</evidence>
<keyword evidence="2" id="KW-1185">Reference proteome</keyword>
<reference evidence="3" key="1">
    <citation type="submission" date="2025-08" db="UniProtKB">
        <authorList>
            <consortium name="RefSeq"/>
        </authorList>
    </citation>
    <scope>IDENTIFICATION</scope>
    <source>
        <strain evidence="3">11010-0011.00</strain>
        <tissue evidence="3">Whole body</tissue>
    </source>
</reference>
<feature type="signal peptide" evidence="1">
    <location>
        <begin position="1"/>
        <end position="19"/>
    </location>
</feature>
<gene>
    <name evidence="3" type="primary">LOC115632998</name>
</gene>
<dbReference type="GeneID" id="115632998"/>
<protein>
    <submittedName>
        <fullName evidence="3">Uncharacterized protein LOC115632998</fullName>
    </submittedName>
</protein>
<sequence>MFRFCLLACALLASHSFKALRFGPCPILEHPVDPPTFEGALYERSIYFDTYTPFLPNHLDCTTVEWPIANSSDLILGTDNASYVVTYRCNFFPKFYSHEEIVRTFTVESNPENSTIEAIEDAFMKNNINPKAARILC</sequence>
<name>A0A6J2UDF6_DROLE</name>
<feature type="chain" id="PRO_5026713184" evidence="1">
    <location>
        <begin position="20"/>
        <end position="137"/>
    </location>
</feature>
<dbReference type="AlphaFoldDB" id="A0A6J2UDF6"/>
<keyword evidence="1" id="KW-0732">Signal</keyword>
<proteinExistence type="predicted"/>
<dbReference type="Proteomes" id="UP000504634">
    <property type="component" value="Unplaced"/>
</dbReference>
<dbReference type="RefSeq" id="XP_030386180.1">
    <property type="nucleotide sequence ID" value="XM_030530320.1"/>
</dbReference>
<accession>A0A6J2UDF6</accession>
<evidence type="ECO:0000313" key="3">
    <source>
        <dbReference type="RefSeq" id="XP_030386180.1"/>
    </source>
</evidence>